<feature type="non-terminal residue" evidence="1">
    <location>
        <position position="1"/>
    </location>
</feature>
<dbReference type="Proteomes" id="UP000386466">
    <property type="component" value="Unassembled WGS sequence"/>
</dbReference>
<feature type="non-terminal residue" evidence="1">
    <location>
        <position position="51"/>
    </location>
</feature>
<protein>
    <submittedName>
        <fullName evidence="1">Uncharacterized protein</fullName>
    </submittedName>
</protein>
<dbReference type="EMBL" id="CAAGRJ010028568">
    <property type="protein sequence ID" value="VFV40176.1"/>
    <property type="molecule type" value="Genomic_DNA"/>
</dbReference>
<evidence type="ECO:0000313" key="2">
    <source>
        <dbReference type="Proteomes" id="UP000386466"/>
    </source>
</evidence>
<dbReference type="AlphaFoldDB" id="A0A485P8L9"/>
<name>A0A485P8L9_LYNPA</name>
<reference evidence="1 2" key="1">
    <citation type="submission" date="2019-01" db="EMBL/GenBank/DDBJ databases">
        <authorList>
            <person name="Alioto T."/>
            <person name="Alioto T."/>
        </authorList>
    </citation>
    <scope>NUCLEOTIDE SEQUENCE [LARGE SCALE GENOMIC DNA]</scope>
</reference>
<proteinExistence type="predicted"/>
<accession>A0A485P8L9</accession>
<evidence type="ECO:0000313" key="1">
    <source>
        <dbReference type="EMBL" id="VFV40176.1"/>
    </source>
</evidence>
<organism evidence="1 2">
    <name type="scientific">Lynx pardinus</name>
    <name type="common">Iberian lynx</name>
    <name type="synonym">Felis pardina</name>
    <dbReference type="NCBI Taxonomy" id="191816"/>
    <lineage>
        <taxon>Eukaryota</taxon>
        <taxon>Metazoa</taxon>
        <taxon>Chordata</taxon>
        <taxon>Craniata</taxon>
        <taxon>Vertebrata</taxon>
        <taxon>Euteleostomi</taxon>
        <taxon>Mammalia</taxon>
        <taxon>Eutheria</taxon>
        <taxon>Laurasiatheria</taxon>
        <taxon>Carnivora</taxon>
        <taxon>Feliformia</taxon>
        <taxon>Felidae</taxon>
        <taxon>Felinae</taxon>
        <taxon>Lynx</taxon>
    </lineage>
</organism>
<keyword evidence="2" id="KW-1185">Reference proteome</keyword>
<gene>
    <name evidence="1" type="ORF">LYPA_23C004487</name>
</gene>
<sequence>TAPGIDPACTLTDIPSAITRTLLLDPPWKPLLPGPHQTLLLDPPRTLVPHE</sequence>